<dbReference type="EMBL" id="JAHLQN010000001">
    <property type="protein sequence ID" value="MBU5626987.1"/>
    <property type="molecule type" value="Genomic_DNA"/>
</dbReference>
<comment type="caution">
    <text evidence="2">The sequence shown here is derived from an EMBL/GenBank/DDBJ whole genome shotgun (WGS) entry which is preliminary data.</text>
</comment>
<sequence>MKKNNWIFRAVCMTIASLILTATVSVAADVGSSEDPLVTLSYLNDTYFNAILSRVDSKIAAQGGGGTAGTASTFTLVTLSSGQTLRGGIGCEVMLRVGTATCSASSTPGLIDTTDATTLNNGGALVKNHVYMMTIEDRGVKATAATVKLMVRGEYTIK</sequence>
<name>A0ABS6F9L5_9FIRM</name>
<evidence type="ECO:0000313" key="2">
    <source>
        <dbReference type="EMBL" id="MBU5626987.1"/>
    </source>
</evidence>
<protein>
    <submittedName>
        <fullName evidence="2">Uncharacterized protein</fullName>
    </submittedName>
</protein>
<evidence type="ECO:0000313" key="3">
    <source>
        <dbReference type="Proteomes" id="UP000787672"/>
    </source>
</evidence>
<gene>
    <name evidence="2" type="ORF">KQI82_08720</name>
</gene>
<keyword evidence="1" id="KW-0732">Signal</keyword>
<organism evidence="2 3">
    <name type="scientific">Dysosmobacter acutus</name>
    <dbReference type="NCBI Taxonomy" id="2841504"/>
    <lineage>
        <taxon>Bacteria</taxon>
        <taxon>Bacillati</taxon>
        <taxon>Bacillota</taxon>
        <taxon>Clostridia</taxon>
        <taxon>Eubacteriales</taxon>
        <taxon>Oscillospiraceae</taxon>
        <taxon>Dysosmobacter</taxon>
    </lineage>
</organism>
<reference evidence="2 3" key="1">
    <citation type="submission" date="2021-06" db="EMBL/GenBank/DDBJ databases">
        <authorList>
            <person name="Sun Q."/>
            <person name="Li D."/>
        </authorList>
    </citation>
    <scope>NUCLEOTIDE SEQUENCE [LARGE SCALE GENOMIC DNA]</scope>
    <source>
        <strain evidence="2 3">MSJ-2</strain>
    </source>
</reference>
<proteinExistence type="predicted"/>
<feature type="chain" id="PRO_5046386432" evidence="1">
    <location>
        <begin position="28"/>
        <end position="158"/>
    </location>
</feature>
<dbReference type="Proteomes" id="UP000787672">
    <property type="component" value="Unassembled WGS sequence"/>
</dbReference>
<accession>A0ABS6F9L5</accession>
<dbReference type="RefSeq" id="WP_216632401.1">
    <property type="nucleotide sequence ID" value="NZ_JAHLQN010000001.1"/>
</dbReference>
<keyword evidence="3" id="KW-1185">Reference proteome</keyword>
<evidence type="ECO:0000256" key="1">
    <source>
        <dbReference type="SAM" id="SignalP"/>
    </source>
</evidence>
<feature type="signal peptide" evidence="1">
    <location>
        <begin position="1"/>
        <end position="27"/>
    </location>
</feature>